<keyword evidence="3" id="KW-0131">Cell cycle</keyword>
<reference evidence="4" key="1">
    <citation type="submission" date="2016-10" db="EMBL/GenBank/DDBJ databases">
        <authorList>
            <person name="Varghese N."/>
            <person name="Submissions S."/>
        </authorList>
    </citation>
    <scope>NUCLEOTIDE SEQUENCE [LARGE SCALE GENOMIC DNA]</scope>
    <source>
        <strain evidence="4">DSM 1565</strain>
    </source>
</reference>
<keyword evidence="1" id="KW-0175">Coiled coil</keyword>
<evidence type="ECO:0000256" key="1">
    <source>
        <dbReference type="SAM" id="Coils"/>
    </source>
</evidence>
<dbReference type="STRING" id="51670.SAMN04488557_0222"/>
<name>A0A1I7MU15_9HYPH</name>
<accession>A0A1I7MU15</accession>
<evidence type="ECO:0000256" key="2">
    <source>
        <dbReference type="SAM" id="MobiDB-lite"/>
    </source>
</evidence>
<dbReference type="GO" id="GO:0051301">
    <property type="term" value="P:cell division"/>
    <property type="evidence" value="ECO:0007669"/>
    <property type="project" value="UniProtKB-KW"/>
</dbReference>
<keyword evidence="3" id="KW-0132">Cell division</keyword>
<protein>
    <submittedName>
        <fullName evidence="3">Cell division protein FtsL</fullName>
    </submittedName>
</protein>
<evidence type="ECO:0000313" key="3">
    <source>
        <dbReference type="EMBL" id="SFV25877.1"/>
    </source>
</evidence>
<evidence type="ECO:0000313" key="4">
    <source>
        <dbReference type="Proteomes" id="UP000199423"/>
    </source>
</evidence>
<dbReference type="OrthoDB" id="7933661at2"/>
<dbReference type="RefSeq" id="WP_092863040.1">
    <property type="nucleotide sequence ID" value="NZ_FPCH01000001.1"/>
</dbReference>
<organism evidence="3 4">
    <name type="scientific">Hyphomicrobium facile</name>
    <dbReference type="NCBI Taxonomy" id="51670"/>
    <lineage>
        <taxon>Bacteria</taxon>
        <taxon>Pseudomonadati</taxon>
        <taxon>Pseudomonadota</taxon>
        <taxon>Alphaproteobacteria</taxon>
        <taxon>Hyphomicrobiales</taxon>
        <taxon>Hyphomicrobiaceae</taxon>
        <taxon>Hyphomicrobium</taxon>
    </lineage>
</organism>
<gene>
    <name evidence="3" type="ORF">SAMN04488557_0222</name>
</gene>
<proteinExistence type="predicted"/>
<dbReference type="EMBL" id="FPCH01000001">
    <property type="protein sequence ID" value="SFV25877.1"/>
    <property type="molecule type" value="Genomic_DNA"/>
</dbReference>
<dbReference type="AlphaFoldDB" id="A0A1I7MU15"/>
<sequence>MRLLNVAAFFFAVASALLLYALNYDTRRLEAELQAKERLADRARSDIAVLKAERGTLARPDRIDDLARRLGLGPPKPEQFAHGREVSELNERQGSADGR</sequence>
<feature type="compositionally biased region" description="Basic and acidic residues" evidence="2">
    <location>
        <begin position="79"/>
        <end position="91"/>
    </location>
</feature>
<feature type="coiled-coil region" evidence="1">
    <location>
        <begin position="26"/>
        <end position="53"/>
    </location>
</feature>
<feature type="region of interest" description="Disordered" evidence="2">
    <location>
        <begin position="70"/>
        <end position="99"/>
    </location>
</feature>
<dbReference type="Proteomes" id="UP000199423">
    <property type="component" value="Unassembled WGS sequence"/>
</dbReference>
<keyword evidence="4" id="KW-1185">Reference proteome</keyword>